<keyword evidence="7" id="KW-1185">Reference proteome</keyword>
<dbReference type="InterPro" id="IPR036259">
    <property type="entry name" value="MFS_trans_sf"/>
</dbReference>
<dbReference type="SUPFAM" id="SSF103473">
    <property type="entry name" value="MFS general substrate transporter"/>
    <property type="match status" value="1"/>
</dbReference>
<feature type="domain" description="Major facilitator superfamily (MFS) profile" evidence="5">
    <location>
        <begin position="9"/>
        <end position="394"/>
    </location>
</feature>
<proteinExistence type="predicted"/>
<dbReference type="InterPro" id="IPR020846">
    <property type="entry name" value="MFS_dom"/>
</dbReference>
<dbReference type="Gene3D" id="1.20.1250.20">
    <property type="entry name" value="MFS general substrate transporter like domains"/>
    <property type="match status" value="1"/>
</dbReference>
<dbReference type="EMBL" id="JBHSCW010000001">
    <property type="protein sequence ID" value="MFC4350004.1"/>
    <property type="molecule type" value="Genomic_DNA"/>
</dbReference>
<dbReference type="CDD" id="cd17355">
    <property type="entry name" value="MFS_YcxA_like"/>
    <property type="match status" value="1"/>
</dbReference>
<feature type="transmembrane region" description="Helical" evidence="4">
    <location>
        <begin position="43"/>
        <end position="66"/>
    </location>
</feature>
<name>A0ABV8UFG9_9PROT</name>
<feature type="transmembrane region" description="Helical" evidence="4">
    <location>
        <begin position="102"/>
        <end position="126"/>
    </location>
</feature>
<feature type="transmembrane region" description="Helical" evidence="4">
    <location>
        <begin position="245"/>
        <end position="267"/>
    </location>
</feature>
<evidence type="ECO:0000256" key="4">
    <source>
        <dbReference type="SAM" id="Phobius"/>
    </source>
</evidence>
<feature type="transmembrane region" description="Helical" evidence="4">
    <location>
        <begin position="78"/>
        <end position="96"/>
    </location>
</feature>
<dbReference type="RefSeq" id="WP_382420029.1">
    <property type="nucleotide sequence ID" value="NZ_JBHSCW010000001.1"/>
</dbReference>
<keyword evidence="2 4" id="KW-1133">Transmembrane helix</keyword>
<dbReference type="Pfam" id="PF07690">
    <property type="entry name" value="MFS_1"/>
    <property type="match status" value="1"/>
</dbReference>
<dbReference type="Proteomes" id="UP001595799">
    <property type="component" value="Unassembled WGS sequence"/>
</dbReference>
<evidence type="ECO:0000313" key="7">
    <source>
        <dbReference type="Proteomes" id="UP001595799"/>
    </source>
</evidence>
<feature type="transmembrane region" description="Helical" evidence="4">
    <location>
        <begin position="279"/>
        <end position="298"/>
    </location>
</feature>
<dbReference type="InterPro" id="IPR011701">
    <property type="entry name" value="MFS"/>
</dbReference>
<feature type="transmembrane region" description="Helical" evidence="4">
    <location>
        <begin position="138"/>
        <end position="156"/>
    </location>
</feature>
<organism evidence="6 7">
    <name type="scientific">Fodinicurvata halophila</name>
    <dbReference type="NCBI Taxonomy" id="1419723"/>
    <lineage>
        <taxon>Bacteria</taxon>
        <taxon>Pseudomonadati</taxon>
        <taxon>Pseudomonadota</taxon>
        <taxon>Alphaproteobacteria</taxon>
        <taxon>Rhodospirillales</taxon>
        <taxon>Rhodovibrionaceae</taxon>
        <taxon>Fodinicurvata</taxon>
    </lineage>
</organism>
<keyword evidence="3 4" id="KW-0472">Membrane</keyword>
<accession>A0ABV8UFG9</accession>
<feature type="transmembrane region" description="Helical" evidence="4">
    <location>
        <begin position="370"/>
        <end position="389"/>
    </location>
</feature>
<evidence type="ECO:0000313" key="6">
    <source>
        <dbReference type="EMBL" id="MFC4350004.1"/>
    </source>
</evidence>
<dbReference type="InterPro" id="IPR050327">
    <property type="entry name" value="Proton-linked_MCT"/>
</dbReference>
<feature type="transmembrane region" description="Helical" evidence="4">
    <location>
        <begin position="215"/>
        <end position="233"/>
    </location>
</feature>
<evidence type="ECO:0000259" key="5">
    <source>
        <dbReference type="PROSITE" id="PS50850"/>
    </source>
</evidence>
<reference evidence="7" key="1">
    <citation type="journal article" date="2019" name="Int. J. Syst. Evol. Microbiol.">
        <title>The Global Catalogue of Microorganisms (GCM) 10K type strain sequencing project: providing services to taxonomists for standard genome sequencing and annotation.</title>
        <authorList>
            <consortium name="The Broad Institute Genomics Platform"/>
            <consortium name="The Broad Institute Genome Sequencing Center for Infectious Disease"/>
            <person name="Wu L."/>
            <person name="Ma J."/>
        </authorList>
    </citation>
    <scope>NUCLEOTIDE SEQUENCE [LARGE SCALE GENOMIC DNA]</scope>
    <source>
        <strain evidence="7">CECT 8472</strain>
    </source>
</reference>
<feature type="transmembrane region" description="Helical" evidence="4">
    <location>
        <begin position="335"/>
        <end position="358"/>
    </location>
</feature>
<dbReference type="PANTHER" id="PTHR11360:SF284">
    <property type="entry name" value="EG:103B4.3 PROTEIN-RELATED"/>
    <property type="match status" value="1"/>
</dbReference>
<feature type="transmembrane region" description="Helical" evidence="4">
    <location>
        <begin position="168"/>
        <end position="188"/>
    </location>
</feature>
<protein>
    <submittedName>
        <fullName evidence="6">MFS transporter</fullName>
    </submittedName>
</protein>
<gene>
    <name evidence="6" type="ORF">ACFOW6_00460</name>
</gene>
<evidence type="ECO:0000256" key="1">
    <source>
        <dbReference type="ARBA" id="ARBA00022692"/>
    </source>
</evidence>
<evidence type="ECO:0000256" key="3">
    <source>
        <dbReference type="ARBA" id="ARBA00023136"/>
    </source>
</evidence>
<evidence type="ECO:0000256" key="2">
    <source>
        <dbReference type="ARBA" id="ARBA00022989"/>
    </source>
</evidence>
<dbReference type="PROSITE" id="PS50850">
    <property type="entry name" value="MFS"/>
    <property type="match status" value="1"/>
</dbReference>
<comment type="caution">
    <text evidence="6">The sequence shown here is derived from an EMBL/GenBank/DDBJ whole genome shotgun (WGS) entry which is preliminary data.</text>
</comment>
<feature type="transmembrane region" description="Helical" evidence="4">
    <location>
        <begin position="304"/>
        <end position="323"/>
    </location>
</feature>
<keyword evidence="1 4" id="KW-0812">Transmembrane</keyword>
<dbReference type="PANTHER" id="PTHR11360">
    <property type="entry name" value="MONOCARBOXYLATE TRANSPORTER"/>
    <property type="match status" value="1"/>
</dbReference>
<sequence>MRQTWWRDPLVALIAAALVLSLSMGLRQTFGLFIEHLHLTTGTSISGISLSIAFQNLLWGAATPFVGMLADRYGTGRCLVGGGVLYSAGLAMLAFADSPLMVHLGGGLLVGLAVAATGFPLVLAAVARVAPEDKRSTWLGIASAGGSAGQFLLLPASQTSINTFGGSMTFLIMAALAFIMVFCAASLAGRPEQQVGIDSQSLSAAIGEASKHHGFLLLTVGFFVCGFHVAFIATHLPGYIVSCNLPAFTGATALGIIGFFNIIGSMSAGTLGGRFRKKYLLSGIYLARSLVIGLFMLAPKTEPVVWLFSASFGLLWLSTVPLTSGLVGQIFGPRYMATLFGIVMFSHQVGAFFGAWFGGLSVDYTGGYETVWIISILLGLFAAALHWPIADRPVARLSAAATKG</sequence>